<keyword evidence="7 11" id="KW-0418">Kinase</keyword>
<evidence type="ECO:0000256" key="9">
    <source>
        <dbReference type="ARBA" id="ARBA00022842"/>
    </source>
</evidence>
<comment type="similarity">
    <text evidence="11">Belongs to the Thz kinase family.</text>
</comment>
<keyword evidence="8 11" id="KW-0067">ATP-binding</keyword>
<dbReference type="GO" id="GO:0016301">
    <property type="term" value="F:kinase activity"/>
    <property type="evidence" value="ECO:0007669"/>
    <property type="project" value="UniProtKB-KW"/>
</dbReference>
<comment type="function">
    <text evidence="11">Catalyzes the phosphorylation of the hydroxyl group of 4-methyl-5-beta-hydroxyethylthiazole (THZ).</text>
</comment>
<evidence type="ECO:0000256" key="8">
    <source>
        <dbReference type="ARBA" id="ARBA00022840"/>
    </source>
</evidence>
<comment type="cofactor">
    <cofactor evidence="2 11">
        <name>Mg(2+)</name>
        <dbReference type="ChEBI" id="CHEBI:18420"/>
    </cofactor>
</comment>
<evidence type="ECO:0000256" key="7">
    <source>
        <dbReference type="ARBA" id="ARBA00022777"/>
    </source>
</evidence>
<dbReference type="Proteomes" id="UP001597427">
    <property type="component" value="Unassembled WGS sequence"/>
</dbReference>
<keyword evidence="4 11" id="KW-0808">Transferase</keyword>
<evidence type="ECO:0000256" key="6">
    <source>
        <dbReference type="ARBA" id="ARBA00022741"/>
    </source>
</evidence>
<dbReference type="PRINTS" id="PR01099">
    <property type="entry name" value="HYETHTZKNASE"/>
</dbReference>
<keyword evidence="6 11" id="KW-0547">Nucleotide-binding</keyword>
<evidence type="ECO:0000256" key="4">
    <source>
        <dbReference type="ARBA" id="ARBA00022679"/>
    </source>
</evidence>
<feature type="binding site" evidence="11">
    <location>
        <position position="51"/>
    </location>
    <ligand>
        <name>substrate</name>
    </ligand>
</feature>
<dbReference type="CDD" id="cd01170">
    <property type="entry name" value="THZ_kinase"/>
    <property type="match status" value="1"/>
</dbReference>
<dbReference type="EMBL" id="JBHUMO010000037">
    <property type="protein sequence ID" value="MFD2728874.1"/>
    <property type="molecule type" value="Genomic_DNA"/>
</dbReference>
<keyword evidence="9 11" id="KW-0460">Magnesium</keyword>
<accession>A0ABW5TIW6</accession>
<feature type="binding site" evidence="11">
    <location>
        <position position="126"/>
    </location>
    <ligand>
        <name>ATP</name>
        <dbReference type="ChEBI" id="CHEBI:30616"/>
    </ligand>
</feature>
<comment type="caution">
    <text evidence="12">The sequence shown here is derived from an EMBL/GenBank/DDBJ whole genome shotgun (WGS) entry which is preliminary data.</text>
</comment>
<name>A0ABW5TIW6_9ENTE</name>
<sequence length="286" mass="31433">MVRFNREDYFYTAVQHAFPLPFSPLVQCITNEITCESMANALLYIDAKPIMADDVREFSELFGQNNSLLLNLGHLSPDRELSLLEAARVADQTSTPFVVDLVGVAATAMRFELAQKLANYEPTVIKGNTSEMRAFCGLQSNARGVDASAEDQEEQELITLARAMQIEAEKHPNTIFLATGAKDLIVSQKHAYFLANGVAELDRFTGTGDIVGAIIAALLGAEFAPLEATLAAVSYFNLCGEAARKRTTGLANFRQETLNQLSLLMNHQGWFENIRGGSLWQTTAYI</sequence>
<dbReference type="InterPro" id="IPR029056">
    <property type="entry name" value="Ribokinase-like"/>
</dbReference>
<evidence type="ECO:0000256" key="3">
    <source>
        <dbReference type="ARBA" id="ARBA00004868"/>
    </source>
</evidence>
<keyword evidence="13" id="KW-1185">Reference proteome</keyword>
<dbReference type="SUPFAM" id="SSF53613">
    <property type="entry name" value="Ribokinase-like"/>
    <property type="match status" value="1"/>
</dbReference>
<evidence type="ECO:0000313" key="13">
    <source>
        <dbReference type="Proteomes" id="UP001597427"/>
    </source>
</evidence>
<feature type="binding site" evidence="11">
    <location>
        <position position="206"/>
    </location>
    <ligand>
        <name>substrate</name>
    </ligand>
</feature>
<dbReference type="PIRSF" id="PIRSF000513">
    <property type="entry name" value="Thz_kinase"/>
    <property type="match status" value="1"/>
</dbReference>
<evidence type="ECO:0000256" key="11">
    <source>
        <dbReference type="HAMAP-Rule" id="MF_00228"/>
    </source>
</evidence>
<keyword evidence="10 11" id="KW-0784">Thiamine biosynthesis</keyword>
<dbReference type="Pfam" id="PF02110">
    <property type="entry name" value="HK"/>
    <property type="match status" value="1"/>
</dbReference>
<evidence type="ECO:0000256" key="1">
    <source>
        <dbReference type="ARBA" id="ARBA00001771"/>
    </source>
</evidence>
<comment type="pathway">
    <text evidence="3 11">Cofactor biosynthesis; thiamine diphosphate biosynthesis; 4-methyl-5-(2-phosphoethyl)-thiazole from 5-(2-hydroxyethyl)-4-methylthiazole: step 1/1.</text>
</comment>
<evidence type="ECO:0000256" key="2">
    <source>
        <dbReference type="ARBA" id="ARBA00001946"/>
    </source>
</evidence>
<dbReference type="RefSeq" id="WP_379980698.1">
    <property type="nucleotide sequence ID" value="NZ_JBHUMO010000037.1"/>
</dbReference>
<dbReference type="EC" id="2.7.1.50" evidence="11"/>
<evidence type="ECO:0000313" key="12">
    <source>
        <dbReference type="EMBL" id="MFD2728874.1"/>
    </source>
</evidence>
<dbReference type="Gene3D" id="3.40.1190.20">
    <property type="match status" value="1"/>
</dbReference>
<evidence type="ECO:0000256" key="5">
    <source>
        <dbReference type="ARBA" id="ARBA00022723"/>
    </source>
</evidence>
<organism evidence="12 13">
    <name type="scientific">Enterococcus camelliae</name>
    <dbReference type="NCBI Taxonomy" id="453959"/>
    <lineage>
        <taxon>Bacteria</taxon>
        <taxon>Bacillati</taxon>
        <taxon>Bacillota</taxon>
        <taxon>Bacilli</taxon>
        <taxon>Lactobacillales</taxon>
        <taxon>Enterococcaceae</taxon>
        <taxon>Enterococcus</taxon>
    </lineage>
</organism>
<protein>
    <recommendedName>
        <fullName evidence="11">Hydroxyethylthiazole kinase</fullName>
        <ecNumber evidence="11">2.7.1.50</ecNumber>
    </recommendedName>
    <alternativeName>
        <fullName evidence="11">4-methyl-5-beta-hydroxyethylthiazole kinase</fullName>
        <shortName evidence="11">TH kinase</shortName>
        <shortName evidence="11">Thz kinase</shortName>
    </alternativeName>
</protein>
<keyword evidence="5 11" id="KW-0479">Metal-binding</keyword>
<comment type="catalytic activity">
    <reaction evidence="1 11">
        <text>5-(2-hydroxyethyl)-4-methylthiazole + ATP = 4-methyl-5-(2-phosphooxyethyl)-thiazole + ADP + H(+)</text>
        <dbReference type="Rhea" id="RHEA:24212"/>
        <dbReference type="ChEBI" id="CHEBI:15378"/>
        <dbReference type="ChEBI" id="CHEBI:17957"/>
        <dbReference type="ChEBI" id="CHEBI:30616"/>
        <dbReference type="ChEBI" id="CHEBI:58296"/>
        <dbReference type="ChEBI" id="CHEBI:456216"/>
        <dbReference type="EC" id="2.7.1.50"/>
    </reaction>
</comment>
<feature type="binding site" evidence="11">
    <location>
        <position position="179"/>
    </location>
    <ligand>
        <name>ATP</name>
        <dbReference type="ChEBI" id="CHEBI:30616"/>
    </ligand>
</feature>
<gene>
    <name evidence="11" type="primary">thiM</name>
    <name evidence="12" type="ORF">ACFSR0_05460</name>
</gene>
<proteinExistence type="inferred from homology"/>
<dbReference type="InterPro" id="IPR000417">
    <property type="entry name" value="Hyethyz_kinase"/>
</dbReference>
<reference evidence="13" key="1">
    <citation type="journal article" date="2019" name="Int. J. Syst. Evol. Microbiol.">
        <title>The Global Catalogue of Microorganisms (GCM) 10K type strain sequencing project: providing services to taxonomists for standard genome sequencing and annotation.</title>
        <authorList>
            <consortium name="The Broad Institute Genomics Platform"/>
            <consortium name="The Broad Institute Genome Sequencing Center for Infectious Disease"/>
            <person name="Wu L."/>
            <person name="Ma J."/>
        </authorList>
    </citation>
    <scope>NUCLEOTIDE SEQUENCE [LARGE SCALE GENOMIC DNA]</scope>
    <source>
        <strain evidence="13">TISTR 932</strain>
    </source>
</reference>
<dbReference type="HAMAP" id="MF_00228">
    <property type="entry name" value="Thz_kinase"/>
    <property type="match status" value="1"/>
</dbReference>
<evidence type="ECO:0000256" key="10">
    <source>
        <dbReference type="ARBA" id="ARBA00022977"/>
    </source>
</evidence>